<evidence type="ECO:0000259" key="5">
    <source>
        <dbReference type="PROSITE" id="PS52004"/>
    </source>
</evidence>
<dbReference type="InterPro" id="IPR000794">
    <property type="entry name" value="Beta-ketoacyl_synthase"/>
</dbReference>
<comment type="pathway">
    <text evidence="1">Lipid metabolism; fatty acid biosynthesis.</text>
</comment>
<proteinExistence type="inferred from homology"/>
<dbReference type="InterPro" id="IPR014030">
    <property type="entry name" value="Ketoacyl_synth_N"/>
</dbReference>
<dbReference type="KEGG" id="kak:Kalk_04710"/>
<dbReference type="EMBL" id="CP022684">
    <property type="protein sequence ID" value="AUM11761.1"/>
    <property type="molecule type" value="Genomic_DNA"/>
</dbReference>
<dbReference type="RefSeq" id="WP_101893100.1">
    <property type="nucleotide sequence ID" value="NZ_CP022684.1"/>
</dbReference>
<evidence type="ECO:0000256" key="4">
    <source>
        <dbReference type="RuleBase" id="RU003694"/>
    </source>
</evidence>
<dbReference type="Pfam" id="PF02801">
    <property type="entry name" value="Ketoacyl-synt_C"/>
    <property type="match status" value="1"/>
</dbReference>
<dbReference type="Gene3D" id="3.40.47.10">
    <property type="match status" value="1"/>
</dbReference>
<keyword evidence="7" id="KW-1185">Reference proteome</keyword>
<accession>A0A2K9LHX2</accession>
<dbReference type="PANTHER" id="PTHR11712:SF336">
    <property type="entry name" value="3-OXOACYL-[ACYL-CARRIER-PROTEIN] SYNTHASE, MITOCHONDRIAL"/>
    <property type="match status" value="1"/>
</dbReference>
<dbReference type="SUPFAM" id="SSF53901">
    <property type="entry name" value="Thiolase-like"/>
    <property type="match status" value="2"/>
</dbReference>
<protein>
    <recommendedName>
        <fullName evidence="5">Ketosynthase family 3 (KS3) domain-containing protein</fullName>
    </recommendedName>
</protein>
<dbReference type="Pfam" id="PF00109">
    <property type="entry name" value="ketoacyl-synt"/>
    <property type="match status" value="1"/>
</dbReference>
<dbReference type="GO" id="GO:0004315">
    <property type="term" value="F:3-oxoacyl-[acyl-carrier-protein] synthase activity"/>
    <property type="evidence" value="ECO:0007669"/>
    <property type="project" value="TreeGrafter"/>
</dbReference>
<feature type="domain" description="Ketosynthase family 3 (KS3)" evidence="5">
    <location>
        <begin position="73"/>
        <end position="528"/>
    </location>
</feature>
<keyword evidence="3 4" id="KW-0808">Transferase</keyword>
<dbReference type="InterPro" id="IPR020841">
    <property type="entry name" value="PKS_Beta-ketoAc_synthase_dom"/>
</dbReference>
<evidence type="ECO:0000256" key="2">
    <source>
        <dbReference type="ARBA" id="ARBA00008467"/>
    </source>
</evidence>
<gene>
    <name evidence="6" type="ORF">Kalk_04710</name>
</gene>
<dbReference type="SMART" id="SM00825">
    <property type="entry name" value="PKS_KS"/>
    <property type="match status" value="1"/>
</dbReference>
<name>A0A2K9LHX2_9GAMM</name>
<reference evidence="7" key="1">
    <citation type="submission" date="2017-08" db="EMBL/GenBank/DDBJ databases">
        <title>Direct submision.</title>
        <authorList>
            <person name="Kim S.-J."/>
            <person name="Rhee S.-K."/>
        </authorList>
    </citation>
    <scope>NUCLEOTIDE SEQUENCE [LARGE SCALE GENOMIC DNA]</scope>
    <source>
        <strain evidence="7">GI5</strain>
    </source>
</reference>
<dbReference type="GO" id="GO:0005829">
    <property type="term" value="C:cytosol"/>
    <property type="evidence" value="ECO:0007669"/>
    <property type="project" value="TreeGrafter"/>
</dbReference>
<dbReference type="InterPro" id="IPR016039">
    <property type="entry name" value="Thiolase-like"/>
</dbReference>
<evidence type="ECO:0000256" key="3">
    <source>
        <dbReference type="ARBA" id="ARBA00022679"/>
    </source>
</evidence>
<dbReference type="PROSITE" id="PS52004">
    <property type="entry name" value="KS3_2"/>
    <property type="match status" value="1"/>
</dbReference>
<dbReference type="CDD" id="cd00828">
    <property type="entry name" value="elong_cond_enzymes"/>
    <property type="match status" value="1"/>
</dbReference>
<dbReference type="InterPro" id="IPR047224">
    <property type="entry name" value="FAS_alpha_su_C"/>
</dbReference>
<dbReference type="InterPro" id="IPR014031">
    <property type="entry name" value="Ketoacyl_synth_C"/>
</dbReference>
<evidence type="ECO:0000313" key="6">
    <source>
        <dbReference type="EMBL" id="AUM11761.1"/>
    </source>
</evidence>
<organism evidence="6 7">
    <name type="scientific">Ketobacter alkanivorans</name>
    <dbReference type="NCBI Taxonomy" id="1917421"/>
    <lineage>
        <taxon>Bacteria</taxon>
        <taxon>Pseudomonadati</taxon>
        <taxon>Pseudomonadota</taxon>
        <taxon>Gammaproteobacteria</taxon>
        <taxon>Pseudomonadales</taxon>
        <taxon>Ketobacteraceae</taxon>
        <taxon>Ketobacter</taxon>
    </lineage>
</organism>
<evidence type="ECO:0000256" key="1">
    <source>
        <dbReference type="ARBA" id="ARBA00005194"/>
    </source>
</evidence>
<dbReference type="PANTHER" id="PTHR11712">
    <property type="entry name" value="POLYKETIDE SYNTHASE-RELATED"/>
    <property type="match status" value="1"/>
</dbReference>
<dbReference type="AlphaFoldDB" id="A0A2K9LHX2"/>
<dbReference type="OrthoDB" id="9784825at2"/>
<comment type="similarity">
    <text evidence="2 4">Belongs to the thiolase-like superfamily. Beta-ketoacyl-ACP synthases family.</text>
</comment>
<sequence length="610" mass="66013">MKALPLIIGFGGVNAAGRASFHHGYQRMVFECLNETAQQECLQSLSVLMKNGENKILSQHDILAGTLIRKIEKNHFDVERVTLQKPVKLNGKEDTLSFTVKKKDLPNRIPSNWQVEINGGDANITCTGGADLLIPDSQPYPVQAAGQIPSGFNPGDAYSSRNHPRGLQLAMFAVSDALRSSGLDWSTIQQKVDPQHISVYASSAMGQLDELGTGGMLRSSLQGKRVSSKQCPMGFADMTANFVNAYVLGNVGNTGGMVGACATFLYNLQMAVQDIQSGRAQIAVVGASEAPILPEVMEGYRAMSALAEDEGLRKLDGTDQTADHRRACRPFANNCGFTIAESSQFLVLCNDKLALELGAHIYAAVPNVFVHADGIKRSISAPGIGNYLTVGRALDCMDQALNRQGSRGHSFAMAHGTGTPQNRVTESHILDSLAQAFNMQQWPVAAVKCFLGHSIGVAGGDQIAAALGVFQHGILPGITTVDTFADDVHQSHIALSNQHREFGQNHFGGALINAKGFGGNNASAVLLSPRWSCDFLQQRYGKQHWTAYQNSLETTQTAQLKYHDDVLTKIPESIYRFGEPEIKGEELNLSRDNIHIPGYLDVTLKGDFPY</sequence>
<evidence type="ECO:0000313" key="7">
    <source>
        <dbReference type="Proteomes" id="UP000235116"/>
    </source>
</evidence>
<dbReference type="GO" id="GO:0006633">
    <property type="term" value="P:fatty acid biosynthetic process"/>
    <property type="evidence" value="ECO:0007669"/>
    <property type="project" value="TreeGrafter"/>
</dbReference>
<dbReference type="Proteomes" id="UP000235116">
    <property type="component" value="Chromosome"/>
</dbReference>